<name>A0AAW9SES9_9RHOB</name>
<dbReference type="RefSeq" id="WP_347165147.1">
    <property type="nucleotide sequence ID" value="NZ_JBDNCH010000002.1"/>
</dbReference>
<accession>A0AAW9SES9</accession>
<keyword evidence="2" id="KW-1185">Reference proteome</keyword>
<organism evidence="1 2">
    <name type="scientific">Ponticoccus litoralis</name>
    <dbReference type="NCBI Taxonomy" id="422297"/>
    <lineage>
        <taxon>Bacteria</taxon>
        <taxon>Pseudomonadati</taxon>
        <taxon>Pseudomonadota</taxon>
        <taxon>Alphaproteobacteria</taxon>
        <taxon>Rhodobacterales</taxon>
        <taxon>Roseobacteraceae</taxon>
        <taxon>Ponticoccus</taxon>
    </lineage>
</organism>
<dbReference type="AlphaFoldDB" id="A0AAW9SES9"/>
<dbReference type="Proteomes" id="UP001428774">
    <property type="component" value="Unassembled WGS sequence"/>
</dbReference>
<gene>
    <name evidence="1" type="ORF">ABFB10_02105</name>
</gene>
<proteinExistence type="predicted"/>
<dbReference type="EMBL" id="JBDNCH010000002">
    <property type="protein sequence ID" value="MEN9060005.1"/>
    <property type="molecule type" value="Genomic_DNA"/>
</dbReference>
<evidence type="ECO:0000313" key="2">
    <source>
        <dbReference type="Proteomes" id="UP001428774"/>
    </source>
</evidence>
<protein>
    <recommendedName>
        <fullName evidence="3">HK97 gp10 family phage protein</fullName>
    </recommendedName>
</protein>
<sequence length="136" mass="14411">MATIKFSQIPSWVRNAKQNANYIVRGAIEDTVDDMTNGAAGVSKGGTVQQGKVPVADSELINSFRFGIGDRGTSPQNAVANVVAGFDLGDIATAEFSAPHGPAKEYGGNGQPGWFFRQNAVAKFPGHVLSNARKFR</sequence>
<reference evidence="1 2" key="1">
    <citation type="submission" date="2024-05" db="EMBL/GenBank/DDBJ databases">
        <title>Genome sequence of Ponticoccus litoralis KCCM 90028.</title>
        <authorList>
            <person name="Kim J.M."/>
            <person name="Lee J.K."/>
            <person name="Choi B.J."/>
            <person name="Bayburt H."/>
            <person name="Baek J.H."/>
            <person name="Jeon C.O."/>
        </authorList>
    </citation>
    <scope>NUCLEOTIDE SEQUENCE [LARGE SCALE GENOMIC DNA]</scope>
    <source>
        <strain evidence="1 2">KCCM 90028</strain>
    </source>
</reference>
<comment type="caution">
    <text evidence="1">The sequence shown here is derived from an EMBL/GenBank/DDBJ whole genome shotgun (WGS) entry which is preliminary data.</text>
</comment>
<evidence type="ECO:0008006" key="3">
    <source>
        <dbReference type="Google" id="ProtNLM"/>
    </source>
</evidence>
<evidence type="ECO:0000313" key="1">
    <source>
        <dbReference type="EMBL" id="MEN9060005.1"/>
    </source>
</evidence>